<feature type="transmembrane region" description="Helical" evidence="1">
    <location>
        <begin position="273"/>
        <end position="292"/>
    </location>
</feature>
<feature type="transmembrane region" description="Helical" evidence="1">
    <location>
        <begin position="176"/>
        <end position="195"/>
    </location>
</feature>
<evidence type="ECO:0000256" key="1">
    <source>
        <dbReference type="SAM" id="Phobius"/>
    </source>
</evidence>
<accession>A0A7G5FBZ6</accession>
<keyword evidence="1" id="KW-0812">Transmembrane</keyword>
<organism evidence="2 3">
    <name type="scientific">Corynebacterium hindlerae</name>
    <dbReference type="NCBI Taxonomy" id="699041"/>
    <lineage>
        <taxon>Bacteria</taxon>
        <taxon>Bacillati</taxon>
        <taxon>Actinomycetota</taxon>
        <taxon>Actinomycetes</taxon>
        <taxon>Mycobacteriales</taxon>
        <taxon>Corynebacteriaceae</taxon>
        <taxon>Corynebacterium</taxon>
    </lineage>
</organism>
<keyword evidence="1" id="KW-1133">Transmembrane helix</keyword>
<feature type="transmembrane region" description="Helical" evidence="1">
    <location>
        <begin position="244"/>
        <end position="266"/>
    </location>
</feature>
<protein>
    <submittedName>
        <fullName evidence="2">Uncharacterized protein</fullName>
    </submittedName>
</protein>
<reference evidence="2 3" key="1">
    <citation type="submission" date="2020-07" db="EMBL/GenBank/DDBJ databases">
        <title>non toxigenic Corynebacterium sp. nov from a clinical source.</title>
        <authorList>
            <person name="Bernier A.-M."/>
            <person name="Bernard K."/>
        </authorList>
    </citation>
    <scope>NUCLEOTIDE SEQUENCE [LARGE SCALE GENOMIC DNA]</scope>
    <source>
        <strain evidence="3">NML 93-0612</strain>
    </source>
</reference>
<evidence type="ECO:0000313" key="3">
    <source>
        <dbReference type="Proteomes" id="UP000515570"/>
    </source>
</evidence>
<sequence length="343" mass="37734">MKWTSIVQLYIDPKVLLWYVFFICYLPLLNIVNGAFIEVAVFLGSALIVGFISVDPGRARLYGLSQNRIRRNRLTHAGVVALIITLGLLPGWLISGNNSFWGAVAGSVVGIGVQLRRAPEKSFEARQPWTFYTDTVRGIRYDIIYRPMIFWLIIPAAIIAMYLITGIGKVDAVSEIIPTSMGYGAAVITGCAVMLKNQTSVSKLYGRAPTNIYRDVAISTGGLVTAMFLANVIVGLVRSASYEWWHFLPLFALSLYLHMAILLAAYRKIGVATPLLLFIALFGLSIVFGLYGEEQRPTIAVTVVVALAWLIALVGYLPKRARSGYFGSSGLREMMGQGQKINL</sequence>
<feature type="transmembrane region" description="Helical" evidence="1">
    <location>
        <begin position="34"/>
        <end position="54"/>
    </location>
</feature>
<feature type="transmembrane region" description="Helical" evidence="1">
    <location>
        <begin position="74"/>
        <end position="94"/>
    </location>
</feature>
<name>A0A7G5FBZ6_9CORY</name>
<evidence type="ECO:0000313" key="2">
    <source>
        <dbReference type="EMBL" id="QMV84137.1"/>
    </source>
</evidence>
<keyword evidence="3" id="KW-1185">Reference proteome</keyword>
<gene>
    <name evidence="2" type="ORF">HW450_07030</name>
</gene>
<feature type="transmembrane region" description="Helical" evidence="1">
    <location>
        <begin position="216"/>
        <end position="238"/>
    </location>
</feature>
<dbReference type="EMBL" id="CP059833">
    <property type="protein sequence ID" value="QMV84137.1"/>
    <property type="molecule type" value="Genomic_DNA"/>
</dbReference>
<dbReference type="AlphaFoldDB" id="A0A7G5FBZ6"/>
<proteinExistence type="predicted"/>
<feature type="transmembrane region" description="Helical" evidence="1">
    <location>
        <begin position="143"/>
        <end position="164"/>
    </location>
</feature>
<keyword evidence="1" id="KW-0472">Membrane</keyword>
<dbReference type="Proteomes" id="UP000515570">
    <property type="component" value="Chromosome"/>
</dbReference>
<feature type="transmembrane region" description="Helical" evidence="1">
    <location>
        <begin position="7"/>
        <end position="28"/>
    </location>
</feature>
<feature type="transmembrane region" description="Helical" evidence="1">
    <location>
        <begin position="298"/>
        <end position="317"/>
    </location>
</feature>